<keyword evidence="2 5" id="KW-0808">Transferase</keyword>
<evidence type="ECO:0000256" key="1">
    <source>
        <dbReference type="ARBA" id="ARBA00022676"/>
    </source>
</evidence>
<dbReference type="PANTHER" id="PTHR45825">
    <property type="entry name" value="GRANULE-BOUND STARCH SYNTHASE 1, CHLOROPLASTIC/AMYLOPLASTIC"/>
    <property type="match status" value="1"/>
</dbReference>
<dbReference type="InterPro" id="IPR013534">
    <property type="entry name" value="Starch_synth_cat_dom"/>
</dbReference>
<dbReference type="Pfam" id="PF08323">
    <property type="entry name" value="Glyco_transf_5"/>
    <property type="match status" value="1"/>
</dbReference>
<dbReference type="PANTHER" id="PTHR45825:SF11">
    <property type="entry name" value="ALPHA AMYLASE DOMAIN-CONTAINING PROTEIN"/>
    <property type="match status" value="1"/>
</dbReference>
<evidence type="ECO:0000259" key="3">
    <source>
        <dbReference type="Pfam" id="PF00534"/>
    </source>
</evidence>
<dbReference type="AlphaFoldDB" id="A0A7C4NN44"/>
<dbReference type="SUPFAM" id="SSF53756">
    <property type="entry name" value="UDP-Glycosyltransferase/glycogen phosphorylase"/>
    <property type="match status" value="1"/>
</dbReference>
<proteinExistence type="predicted"/>
<evidence type="ECO:0000259" key="4">
    <source>
        <dbReference type="Pfam" id="PF08323"/>
    </source>
</evidence>
<name>A0A7C4NN44_STAMA</name>
<dbReference type="Pfam" id="PF00534">
    <property type="entry name" value="Glycos_transf_1"/>
    <property type="match status" value="1"/>
</dbReference>
<keyword evidence="1" id="KW-0328">Glycosyltransferase</keyword>
<dbReference type="EMBL" id="DTBP01000028">
    <property type="protein sequence ID" value="HGQ74247.1"/>
    <property type="molecule type" value="Genomic_DNA"/>
</dbReference>
<protein>
    <submittedName>
        <fullName evidence="5">Glycosyltransferase</fullName>
    </submittedName>
</protein>
<reference evidence="5" key="1">
    <citation type="journal article" date="2020" name="mSystems">
        <title>Genome- and Community-Level Interaction Insights into Carbon Utilization and Element Cycling Functions of Hydrothermarchaeota in Hydrothermal Sediment.</title>
        <authorList>
            <person name="Zhou Z."/>
            <person name="Liu Y."/>
            <person name="Xu W."/>
            <person name="Pan J."/>
            <person name="Luo Z.H."/>
            <person name="Li M."/>
        </authorList>
    </citation>
    <scope>NUCLEOTIDE SEQUENCE [LARGE SCALE GENOMIC DNA]</scope>
    <source>
        <strain evidence="5">SpSt-648</strain>
    </source>
</reference>
<feature type="domain" description="Glycosyl transferase family 1" evidence="3">
    <location>
        <begin position="333"/>
        <end position="478"/>
    </location>
</feature>
<dbReference type="Gene3D" id="3.40.50.2000">
    <property type="entry name" value="Glycogen Phosphorylase B"/>
    <property type="match status" value="2"/>
</dbReference>
<evidence type="ECO:0000313" key="5">
    <source>
        <dbReference type="EMBL" id="HGQ74247.1"/>
    </source>
</evidence>
<dbReference type="InterPro" id="IPR001296">
    <property type="entry name" value="Glyco_trans_1"/>
</dbReference>
<comment type="caution">
    <text evidence="5">The sequence shown here is derived from an EMBL/GenBank/DDBJ whole genome shotgun (WGS) entry which is preliminary data.</text>
</comment>
<organism evidence="5">
    <name type="scientific">Staphylothermus marinus</name>
    <dbReference type="NCBI Taxonomy" id="2280"/>
    <lineage>
        <taxon>Archaea</taxon>
        <taxon>Thermoproteota</taxon>
        <taxon>Thermoprotei</taxon>
        <taxon>Desulfurococcales</taxon>
        <taxon>Desulfurococcaceae</taxon>
        <taxon>Staphylothermus</taxon>
    </lineage>
</organism>
<evidence type="ECO:0000256" key="2">
    <source>
        <dbReference type="ARBA" id="ARBA00022679"/>
    </source>
</evidence>
<gene>
    <name evidence="5" type="ORF">ENU20_04130</name>
</gene>
<dbReference type="GO" id="GO:0016757">
    <property type="term" value="F:glycosyltransferase activity"/>
    <property type="evidence" value="ECO:0007669"/>
    <property type="project" value="UniProtKB-KW"/>
</dbReference>
<sequence>MYRYEWCYRKLKIWLLSIESKDTRKIGGLAEVPPRIGEELVKRGHEVYLITINNGFIVGNGDFKQIFKTVKKGVEYKAYLYDKPIVKHIVFTGGSLDEKEVYSPKILPAKVMEWSMVMKELIEKSLGSNDIPDIIHGNDWHSYPPLLAAKAILDNRGVKTKYFYHIHLVSNSTLDLDLFYEYTGIDPSTKINGIFGSKSLREYYDESRGGYIERLAALTVDKVITVSRNYVINVVRKIGLDLESKVDYVYNAITWSLEKLINEARMFNPDLSSFLSIEKIFSIERRILRGELLTKLRERIGYCTEIDDEESKKYVHSLTIYPFEGCGIVDSFENDGPLMIMTGRIAKQKGIDILINATDLIVSELPELKILLTPLPVWSERGEIESLVEFSIMFRDNVRVVFGKAPSIYALMHLSANGLLAPSIHEPFGLMALEAMVSGTPVVASKTGGLAETVLDIREKGVLGTGLHVKPGNWRDLAINTVDLAVFMETQYLEPWSSVWKDYIDRLHSSELRKILLSNPNAPELVRKSCLNRALVFNWSSSVNRLLSIYSGG</sequence>
<feature type="domain" description="Starch synthase catalytic" evidence="4">
    <location>
        <begin position="12"/>
        <end position="238"/>
    </location>
</feature>
<accession>A0A7C4NN44</accession>